<dbReference type="Proteomes" id="UP000244336">
    <property type="component" value="Chromosome 9"/>
</dbReference>
<sequence length="171" mass="19053">MDCISVSWPGSPVCPQFGFPPPPCLPPGAGRLGLVFILRSGAAPLEHRRQAGAGSCASTERLWGGGGGWQEGRQIVDPRKAFLIKLALDVFFVVYLMFYIGILVVFVKLANNWWDLWPGVFIVSPLCIGMLYLTPKMKVVYIFSSMPRSGLYEMMIIALNYRHLRNKAMND</sequence>
<gene>
    <name evidence="2" type="ORF">GQ55_9G016400</name>
</gene>
<keyword evidence="1" id="KW-0472">Membrane</keyword>
<reference evidence="2 3" key="1">
    <citation type="submission" date="2018-04" db="EMBL/GenBank/DDBJ databases">
        <title>WGS assembly of Panicum hallii var. hallii HAL2.</title>
        <authorList>
            <person name="Lovell J."/>
            <person name="Jenkins J."/>
            <person name="Lowry D."/>
            <person name="Mamidi S."/>
            <person name="Sreedasyam A."/>
            <person name="Weng X."/>
            <person name="Barry K."/>
            <person name="Bonette J."/>
            <person name="Campitelli B."/>
            <person name="Daum C."/>
            <person name="Gordon S."/>
            <person name="Gould B."/>
            <person name="Lipzen A."/>
            <person name="MacQueen A."/>
            <person name="Palacio-Mejia J."/>
            <person name="Plott C."/>
            <person name="Shakirov E."/>
            <person name="Shu S."/>
            <person name="Yoshinaga Y."/>
            <person name="Zane M."/>
            <person name="Rokhsar D."/>
            <person name="Grimwood J."/>
            <person name="Schmutz J."/>
            <person name="Juenger T."/>
        </authorList>
    </citation>
    <scope>NUCLEOTIDE SEQUENCE [LARGE SCALE GENOMIC DNA]</scope>
    <source>
        <strain evidence="3">cv. HAL2</strain>
    </source>
</reference>
<dbReference type="OrthoDB" id="687166at2759"/>
<keyword evidence="3" id="KW-1185">Reference proteome</keyword>
<feature type="transmembrane region" description="Helical" evidence="1">
    <location>
        <begin position="116"/>
        <end position="134"/>
    </location>
</feature>
<dbReference type="AlphaFoldDB" id="A0A2T7BYM3"/>
<protein>
    <submittedName>
        <fullName evidence="2">Uncharacterized protein</fullName>
    </submittedName>
</protein>
<evidence type="ECO:0000256" key="1">
    <source>
        <dbReference type="SAM" id="Phobius"/>
    </source>
</evidence>
<proteinExistence type="predicted"/>
<evidence type="ECO:0000313" key="3">
    <source>
        <dbReference type="Proteomes" id="UP000244336"/>
    </source>
</evidence>
<evidence type="ECO:0000313" key="2">
    <source>
        <dbReference type="EMBL" id="PUZ36157.1"/>
    </source>
</evidence>
<name>A0A2T7BYM3_9POAL</name>
<organism evidence="2 3">
    <name type="scientific">Panicum hallii var. hallii</name>
    <dbReference type="NCBI Taxonomy" id="1504633"/>
    <lineage>
        <taxon>Eukaryota</taxon>
        <taxon>Viridiplantae</taxon>
        <taxon>Streptophyta</taxon>
        <taxon>Embryophyta</taxon>
        <taxon>Tracheophyta</taxon>
        <taxon>Spermatophyta</taxon>
        <taxon>Magnoliopsida</taxon>
        <taxon>Liliopsida</taxon>
        <taxon>Poales</taxon>
        <taxon>Poaceae</taxon>
        <taxon>PACMAD clade</taxon>
        <taxon>Panicoideae</taxon>
        <taxon>Panicodae</taxon>
        <taxon>Paniceae</taxon>
        <taxon>Panicinae</taxon>
        <taxon>Panicum</taxon>
        <taxon>Panicum sect. Panicum</taxon>
    </lineage>
</organism>
<keyword evidence="1" id="KW-0812">Transmembrane</keyword>
<feature type="transmembrane region" description="Helical" evidence="1">
    <location>
        <begin position="86"/>
        <end position="110"/>
    </location>
</feature>
<accession>A0A2T7BYM3</accession>
<dbReference type="Gramene" id="PUZ36157">
    <property type="protein sequence ID" value="PUZ36157"/>
    <property type="gene ID" value="GQ55_9G016400"/>
</dbReference>
<dbReference type="EMBL" id="CM009757">
    <property type="protein sequence ID" value="PUZ36157.1"/>
    <property type="molecule type" value="Genomic_DNA"/>
</dbReference>
<keyword evidence="1" id="KW-1133">Transmembrane helix</keyword>